<name>A8LUM9_SALAI</name>
<feature type="domain" description="DUF305" evidence="1">
    <location>
        <begin position="9"/>
        <end position="71"/>
    </location>
</feature>
<dbReference type="Pfam" id="PF03713">
    <property type="entry name" value="DUF305"/>
    <property type="match status" value="1"/>
</dbReference>
<organism evidence="2">
    <name type="scientific">Salinispora arenicola (strain CNS-205)</name>
    <dbReference type="NCBI Taxonomy" id="391037"/>
    <lineage>
        <taxon>Bacteria</taxon>
        <taxon>Bacillati</taxon>
        <taxon>Actinomycetota</taxon>
        <taxon>Actinomycetes</taxon>
        <taxon>Micromonosporales</taxon>
        <taxon>Micromonosporaceae</taxon>
        <taxon>Salinispora</taxon>
    </lineage>
</organism>
<protein>
    <recommendedName>
        <fullName evidence="1">DUF305 domain-containing protein</fullName>
    </recommendedName>
</protein>
<sequence length="78" mass="8163">MDTGLTDPGADLARLREAAPADVDRVLRTVLVEHQRAAADLARAHRAVGGSAPVRALADRVARSRTAQAELLVAGAVR</sequence>
<dbReference type="InterPro" id="IPR012347">
    <property type="entry name" value="Ferritin-like"/>
</dbReference>
<dbReference type="KEGG" id="saq:Sare_1484"/>
<dbReference type="InterPro" id="IPR005183">
    <property type="entry name" value="DUF305_CopM-like"/>
</dbReference>
<dbReference type="HOGENOM" id="CLU_2619911_0_0_11"/>
<proteinExistence type="predicted"/>
<dbReference type="OrthoDB" id="26872at2"/>
<accession>A8LUM9</accession>
<reference evidence="2" key="1">
    <citation type="submission" date="2007-10" db="EMBL/GenBank/DDBJ databases">
        <title>Complete sequence of Salinispora arenicola CNS-205.</title>
        <authorList>
            <consortium name="US DOE Joint Genome Institute"/>
            <person name="Copeland A."/>
            <person name="Lucas S."/>
            <person name="Lapidus A."/>
            <person name="Barry K."/>
            <person name="Glavina del Rio T."/>
            <person name="Dalin E."/>
            <person name="Tice H."/>
            <person name="Pitluck S."/>
            <person name="Foster B."/>
            <person name="Schmutz J."/>
            <person name="Larimer F."/>
            <person name="Land M."/>
            <person name="Hauser L."/>
            <person name="Kyrpides N."/>
            <person name="Ivanova N."/>
            <person name="Jensen P.R."/>
            <person name="Moore B.S."/>
            <person name="Penn K."/>
            <person name="Jenkins C."/>
            <person name="Udwary D."/>
            <person name="Xiang L."/>
            <person name="Gontang E."/>
            <person name="Richardson P."/>
        </authorList>
    </citation>
    <scope>NUCLEOTIDE SEQUENCE [LARGE SCALE GENOMIC DNA]</scope>
    <source>
        <strain evidence="2">CNS-205</strain>
    </source>
</reference>
<dbReference type="AlphaFoldDB" id="A8LUM9"/>
<gene>
    <name evidence="2" type="ordered locus">Sare_1484</name>
</gene>
<dbReference type="Gene3D" id="1.20.1260.10">
    <property type="match status" value="1"/>
</dbReference>
<evidence type="ECO:0000313" key="2">
    <source>
        <dbReference type="EMBL" id="ABV97382.1"/>
    </source>
</evidence>
<dbReference type="EMBL" id="CP000850">
    <property type="protein sequence ID" value="ABV97382.1"/>
    <property type="molecule type" value="Genomic_DNA"/>
</dbReference>
<dbReference type="PATRIC" id="fig|391037.6.peg.1509"/>
<evidence type="ECO:0000259" key="1">
    <source>
        <dbReference type="Pfam" id="PF03713"/>
    </source>
</evidence>
<dbReference type="STRING" id="391037.Sare_1484"/>